<dbReference type="EMBL" id="JARJLG010000109">
    <property type="protein sequence ID" value="KAJ7744045.1"/>
    <property type="molecule type" value="Genomic_DNA"/>
</dbReference>
<evidence type="ECO:0000313" key="3">
    <source>
        <dbReference type="Proteomes" id="UP001215280"/>
    </source>
</evidence>
<protein>
    <submittedName>
        <fullName evidence="2">Uncharacterized protein</fullName>
    </submittedName>
</protein>
<sequence>MFSPSYISPPYTGREEGRNRDKYGVSFEGDCGYDPIDGVSDDLISDRPHRELIGAPLLLSRRPSCYRELEPAAAIRNRNAPHISILPPPTPINSCQSAQYDKFIPHPDIADFSNQISTPISPRFRNRIHLRATHPPNHLDVQARPPYPYSAALTNRNTCLPDIQHNASDTTSSRQEGVAVGGHPTCGQPILQITLPFSRLIQLTIAIQLYLERFRLYCRRVRNRGDGRLTGFECGGGSRISFGVSSRYSSSSLQIQILPHAHTPPPCPWCTRQIHAASALKSDGLMTLSLR</sequence>
<evidence type="ECO:0000313" key="2">
    <source>
        <dbReference type="EMBL" id="KAJ7744045.1"/>
    </source>
</evidence>
<evidence type="ECO:0000256" key="1">
    <source>
        <dbReference type="SAM" id="MobiDB-lite"/>
    </source>
</evidence>
<proteinExistence type="predicted"/>
<dbReference type="Proteomes" id="UP001215280">
    <property type="component" value="Unassembled WGS sequence"/>
</dbReference>
<reference evidence="2" key="1">
    <citation type="submission" date="2023-03" db="EMBL/GenBank/DDBJ databases">
        <title>Massive genome expansion in bonnet fungi (Mycena s.s.) driven by repeated elements and novel gene families across ecological guilds.</title>
        <authorList>
            <consortium name="Lawrence Berkeley National Laboratory"/>
            <person name="Harder C.B."/>
            <person name="Miyauchi S."/>
            <person name="Viragh M."/>
            <person name="Kuo A."/>
            <person name="Thoen E."/>
            <person name="Andreopoulos B."/>
            <person name="Lu D."/>
            <person name="Skrede I."/>
            <person name="Drula E."/>
            <person name="Henrissat B."/>
            <person name="Morin E."/>
            <person name="Kohler A."/>
            <person name="Barry K."/>
            <person name="LaButti K."/>
            <person name="Morin E."/>
            <person name="Salamov A."/>
            <person name="Lipzen A."/>
            <person name="Mereny Z."/>
            <person name="Hegedus B."/>
            <person name="Baldrian P."/>
            <person name="Stursova M."/>
            <person name="Weitz H."/>
            <person name="Taylor A."/>
            <person name="Grigoriev I.V."/>
            <person name="Nagy L.G."/>
            <person name="Martin F."/>
            <person name="Kauserud H."/>
        </authorList>
    </citation>
    <scope>NUCLEOTIDE SEQUENCE</scope>
    <source>
        <strain evidence="2">CBHHK188m</strain>
    </source>
</reference>
<accession>A0AAD7IK48</accession>
<name>A0AAD7IK48_9AGAR</name>
<comment type="caution">
    <text evidence="2">The sequence shown here is derived from an EMBL/GenBank/DDBJ whole genome shotgun (WGS) entry which is preliminary data.</text>
</comment>
<feature type="region of interest" description="Disordered" evidence="1">
    <location>
        <begin position="1"/>
        <end position="23"/>
    </location>
</feature>
<feature type="compositionally biased region" description="Basic and acidic residues" evidence="1">
    <location>
        <begin position="13"/>
        <end position="23"/>
    </location>
</feature>
<gene>
    <name evidence="2" type="ORF">DFH07DRAFT_777200</name>
</gene>
<organism evidence="2 3">
    <name type="scientific">Mycena maculata</name>
    <dbReference type="NCBI Taxonomy" id="230809"/>
    <lineage>
        <taxon>Eukaryota</taxon>
        <taxon>Fungi</taxon>
        <taxon>Dikarya</taxon>
        <taxon>Basidiomycota</taxon>
        <taxon>Agaricomycotina</taxon>
        <taxon>Agaricomycetes</taxon>
        <taxon>Agaricomycetidae</taxon>
        <taxon>Agaricales</taxon>
        <taxon>Marasmiineae</taxon>
        <taxon>Mycenaceae</taxon>
        <taxon>Mycena</taxon>
    </lineage>
</organism>
<keyword evidence="3" id="KW-1185">Reference proteome</keyword>
<dbReference type="AlphaFoldDB" id="A0AAD7IK48"/>